<name>A0A0G4F2P3_9ALVE</name>
<keyword evidence="1" id="KW-0812">Transmembrane</keyword>
<dbReference type="EMBL" id="CDMZ01000067">
    <property type="protein sequence ID" value="CEM05832.1"/>
    <property type="molecule type" value="Genomic_DNA"/>
</dbReference>
<sequence>MRLNMSDFENSVYSAFTASFFSLSFFFSRILILSHMAVQNLSQSVSGAEVFPLENSGASTFLNKEITYSPQSGCPFADQKRAVATFDSCSSLPSFLKAGSPLQMAV</sequence>
<evidence type="ECO:0000256" key="1">
    <source>
        <dbReference type="SAM" id="Phobius"/>
    </source>
</evidence>
<reference evidence="2" key="1">
    <citation type="submission" date="2014-11" db="EMBL/GenBank/DDBJ databases">
        <authorList>
            <person name="Otto D Thomas"/>
            <person name="Naeem Raeece"/>
        </authorList>
    </citation>
    <scope>NUCLEOTIDE SEQUENCE</scope>
</reference>
<feature type="transmembrane region" description="Helical" evidence="1">
    <location>
        <begin position="12"/>
        <end position="32"/>
    </location>
</feature>
<dbReference type="AlphaFoldDB" id="A0A0G4F2P3"/>
<organism evidence="2">
    <name type="scientific">Chromera velia CCMP2878</name>
    <dbReference type="NCBI Taxonomy" id="1169474"/>
    <lineage>
        <taxon>Eukaryota</taxon>
        <taxon>Sar</taxon>
        <taxon>Alveolata</taxon>
        <taxon>Colpodellida</taxon>
        <taxon>Chromeraceae</taxon>
        <taxon>Chromera</taxon>
    </lineage>
</organism>
<evidence type="ECO:0000313" key="2">
    <source>
        <dbReference type="EMBL" id="CEM05832.1"/>
    </source>
</evidence>
<keyword evidence="1" id="KW-1133">Transmembrane helix</keyword>
<dbReference type="VEuPathDB" id="CryptoDB:Cvel_14740"/>
<protein>
    <submittedName>
        <fullName evidence="2">Uncharacterized protein</fullName>
    </submittedName>
</protein>
<keyword evidence="1" id="KW-0472">Membrane</keyword>
<accession>A0A0G4F2P3</accession>
<proteinExistence type="predicted"/>
<gene>
    <name evidence="2" type="ORF">Cvel_14740</name>
</gene>